<dbReference type="RefSeq" id="WP_023051722.1">
    <property type="nucleotide sequence ID" value="NZ_KI518077.1"/>
</dbReference>
<dbReference type="InterPro" id="IPR051172">
    <property type="entry name" value="Chlamydia_OmcB"/>
</dbReference>
<feature type="domain" description="DUF11" evidence="1">
    <location>
        <begin position="3094"/>
        <end position="3203"/>
    </location>
</feature>
<dbReference type="NCBIfam" id="TIGR01451">
    <property type="entry name" value="B_ant_repeat"/>
    <property type="match status" value="9"/>
</dbReference>
<feature type="domain" description="DUF11" evidence="1">
    <location>
        <begin position="3911"/>
        <end position="3963"/>
    </location>
</feature>
<dbReference type="STRING" id="1319815.HMPREF0202_02190"/>
<organism evidence="2 3">
    <name type="scientific">Cetobacterium somerae ATCC BAA-474</name>
    <dbReference type="NCBI Taxonomy" id="1319815"/>
    <lineage>
        <taxon>Bacteria</taxon>
        <taxon>Fusobacteriati</taxon>
        <taxon>Fusobacteriota</taxon>
        <taxon>Fusobacteriia</taxon>
        <taxon>Fusobacteriales</taxon>
        <taxon>Fusobacteriaceae</taxon>
        <taxon>Cetobacterium</taxon>
    </lineage>
</organism>
<reference evidence="2 3" key="1">
    <citation type="submission" date="2013-08" db="EMBL/GenBank/DDBJ databases">
        <authorList>
            <person name="Weinstock G."/>
            <person name="Sodergren E."/>
            <person name="Wylie T."/>
            <person name="Fulton L."/>
            <person name="Fulton R."/>
            <person name="Fronick C."/>
            <person name="O'Laughlin M."/>
            <person name="Godfrey J."/>
            <person name="Miner T."/>
            <person name="Herter B."/>
            <person name="Appelbaum E."/>
            <person name="Cordes M."/>
            <person name="Lek S."/>
            <person name="Wollam A."/>
            <person name="Pepin K.H."/>
            <person name="Palsikar V.B."/>
            <person name="Mitreva M."/>
            <person name="Wilson R.K."/>
        </authorList>
    </citation>
    <scope>NUCLEOTIDE SEQUENCE [LARGE SCALE GENOMIC DNA]</scope>
    <source>
        <strain evidence="2 3">ATCC BAA-474</strain>
    </source>
</reference>
<dbReference type="InterPro" id="IPR006626">
    <property type="entry name" value="PbH1"/>
</dbReference>
<dbReference type="SMART" id="SM00710">
    <property type="entry name" value="PbH1"/>
    <property type="match status" value="9"/>
</dbReference>
<evidence type="ECO:0000259" key="1">
    <source>
        <dbReference type="Pfam" id="PF01345"/>
    </source>
</evidence>
<name>U7VAT5_9FUSO</name>
<dbReference type="InterPro" id="IPR013783">
    <property type="entry name" value="Ig-like_fold"/>
</dbReference>
<evidence type="ECO:0000313" key="3">
    <source>
        <dbReference type="Proteomes" id="UP000017081"/>
    </source>
</evidence>
<proteinExistence type="predicted"/>
<keyword evidence="3" id="KW-1185">Reference proteome</keyword>
<dbReference type="InterPro" id="IPR047589">
    <property type="entry name" value="DUF11_rpt"/>
</dbReference>
<dbReference type="Gene3D" id="2.60.40.10">
    <property type="entry name" value="Immunoglobulins"/>
    <property type="match status" value="1"/>
</dbReference>
<dbReference type="EMBL" id="AXZF01000099">
    <property type="protein sequence ID" value="ERT67913.1"/>
    <property type="molecule type" value="Genomic_DNA"/>
</dbReference>
<evidence type="ECO:0000313" key="2">
    <source>
        <dbReference type="EMBL" id="ERT67913.1"/>
    </source>
</evidence>
<dbReference type="HOGENOM" id="CLU_224775_0_0_0"/>
<comment type="caution">
    <text evidence="2">The sequence shown here is derived from an EMBL/GenBank/DDBJ whole genome shotgun (WGS) entry which is preliminary data.</text>
</comment>
<dbReference type="eggNOG" id="COG1361">
    <property type="taxonomic scope" value="Bacteria"/>
</dbReference>
<sequence>MRKRGLIFLVFFIILSQTMLAIEFKLTRLTPQNGYDNGDGVEYQLTLINNTDEGVGGTLSFPLASLTSNLDGGGNGLIFNNLQNSSQITGKYTFPGSFSFTGNLEVTGLFIDAGGSITYTVKGTINPDVNGTIQATANFTGTSGENFTETNSMDRVHYDLEVNKTSTLPYYEKGGVVTYNISVVNTGLAPVKSIDIEDILDSSIFINSNIIASSTGVGTNPGVYSTSGNLNAKGAYIAVDGSITYTITGQLNDTFIGTLNNSVSLTSRKKTQKVDANPIDLVKYDYTFEKIALNPNGKYNPDGAVAYKLLITNTSKSIPITKMSLMDYLSQIYSTDANGNQVLAFDTSRIIVIPSVGTANSSIGTISSNSDLKITNISIAPGDYVSYIVRTFVNPNIVGEIKNTALILDRNGNNLSSKDNGLTSKPANIEILKKSLSNDVYIPGNPIKYLLTVKNTGQGIGYNLTVSDNITNIKSLLANSGAIDSQDIDGNPAATWSITANLGDESINSTSNLLKNGGVLNNVDLNDNNVIIYPGEEINYDITIITKDTSIGAITNTAEINGQTSSATYNPAEVITTGNESITIVKSPNQSEYTPGGTISYNIIARNLDTKFANNITITDALSKITALNTNGDISSVVQNWSLNFISKTGNGTAQGEFNYGGENPGTQDLSIVADLGPSGEVIYELIIKVNPNIVGKIYDDDLLGNVVENGNGISMSPYKLELQKEVNETEYIPGQPIIYTITINNTGNGTAVNIPIQDIFSNIKTTLVTGAQGQAYTKTVVTGNIYDSKGNIVSSGPDKTGIINELINQDLNVKAIISPGNHIVYTIIATINPLADQRIINTALVDGELTSDRGIVTKPTNVSIKKSVNSSSYPNNLDSNGNIIINEKEVIIYTLEIENSSSSGLAMNIPVKDSISTIKAELLSGNEELVFEPGWTIDTQLIGEGTSISGNSIENGKDIDTRVNIAPGGKVIFTITGNVNNNGTQIFYGTFTNSATADGIISTVTTSPKNPFLRVSKSSINTNYIPGETIEYTIVVENIGSGYANNAAITDYLSNVVDGAKNKAFSSWTITGIPKGYGTTIGNISDNNDINTTVDIAPGGSITYNIVAQLNKNLTGIITNEVQVYDPQNGNISTASASEDNANEDGTIFIRKTTDIPSIIPLSNFTYIIDVLNNSKNQIKNIRIVDDLNTIIGNLANENGTSTTDITGPAFLSWTIYRGGKQINIGPKDKLDDLISNLNPQQGVEYKIIATPNPKLLMQKLKNTVNVYNGENVIASSFIENNVLGSTGGITRSVVPSKYIPGDTLTYTIKVAPNSVGYLNNFSINEEITNLNVNLMNGTQGNVFFNPSTGKNEFNVQFLQNESNISNGTIPIPLKDIKPNNNLVGVVDVAQGDYLVYKITGKIRPDILGDINYNGLITTFYRQNLSITKQVVGGNYFPGQALTYLLRVENNSKGNAGQVSLKDNIGIIQVESSKGGNIPAFVPGSIKIINISTGGYGANAPIPSDPANIDVKIDVPTDGYIQYEISATVTDTAVGKIINELDVDSDTVSAGTSSPQNRFLVTKTMDRYLDVDGLTAVSAGYVPGGYIQYTITITNQNAGIINNYPVKDLIGDINTNLAIGGVGKAFETWSITAEKDSSSATDFGIFKNNQNLDTTVDIGPNGFIKYTILAKVNTLAVGSFTNSVNVNGVIRTSQTAQMAPEVIVHTKKVYDSTGTTEITNYAPGDTVIYKIDIQNVGKGTAYGKSYLDTLTSILSNEAGNGSTKVSPFGNKWIIDTKKTGDITLTGATLPQNNENISISNMIISQGGNVTFTITGTIGNKVFGDILNTSTYGQDSQTALLKPYPGVISTTNIIKTLNGNTFTGQAYKPGDNVTYEITISNTGKGILNDVTITDMFTNILTEESGTSSLTKALQNISVGLPQVNQGENFVESISGDSSTLIRKIADILPGQTITILTSATISKKALGIISENPLMVNGVETKSSTIISEPAILEGSKTLITPSSKIYKPGDTVQYKLTLKNNGLGYGNNIVLKDLIGDIKTEIVGGFQGNAFTSWNVVYNGPTGSDFANYTYLNGNINGTAGLNTTIDIGPGVEVSFNIDGVLAENIVGNVVNTATLGDKIYTAEAITLKPASLSQIEVTKIASSSTYTPDGNIGFQIIVKNNSDTTINNLLLTDLISSIKTEQAGGTVNQALKSGWSITTNIIGDFENSAIKIPRFGDLVNSEIDLAKGTQLTINIAGLASSKSLGKIKNSANWSYNGSTSETNNVIIEPEIGTLKISKSANLSNYIPGETVEYILNVQNIGNGYVNNGVIIDDLLNRTVELVDGTTAPAFSNIKLVKQTSGSNTVLGPPNLSSGYLQNSADIYPGDTVKIIISAIVNAKAYGSITNTATAGLSKDSVTLESVDGALIANKTVDKLNYSDGDTLTYTINLTNSGQGWLKDIPVIDELSKIQTEFVNGTTSLAFESPTDINQTINIAPNSTEKIILSGQLKTGTIGDIINAANVNGSFTNEVTSTPVIKDLNLTVTSNEFYKTGNGINPAEKNIINYTITLTNDEQNTAAADIVLTDDILNILVGSSLKNTIKAFTSYKVTMFSYPQGDNIVSNIELNKDIIDKPIIVSGALEKSGKIVIELEATLNETEVEGPIGTITNLVKVTQDNKSNSAETNVLPSVPSPRITKTIKSIGGNNYTQGKTYSPGEEIIYEILVENNGDGYLNDISLIDNIDFLVTELAGDNIGNALSQYNWSYVSNSKRTFIPSDTFKANTSLNTVLTMAPKSNILITLTGIISEECLGTIPSNQAKLGTLISRTPVISPALGKLELTKTLTSEAKYIPGGTLSYEVKVANTGLGYLNNIKIQDLIGNIQTNSIGGKISPAFSSWSVSGKPSPIDGIVYAENSYPNTLNLDDTLDIAPGVAAVFTVSGVVNKNIYGDITNNAIATNGIEQKNASVTAVSEKATVLLKKSFNNSTYSPGGNLSFTITIENTSSAIAAGLNIKDFIENMEVETIDSSKKFPFKPGYQINTSISGDSQNTSLNIPTSGNIDVTGDLAPNTVVTINITGFAIDDAIGEISNTAILTYDSNTTTKVAAIKPNTGTIVVTKTSTSTEFIPGKTLIYNIKVTNNGEGYASGVLIQDNLSLSGAFDLTTITATPTWDSLSKVSNLNIQNGILTATADIHPGESINIQVQAIVLQTRIEPIINTAEATYLGTAFNNSITLNSVPGVLSINKNQSAGFYEPGNQLYYTLTIENTGDGWLKDTTIYDNLAVIQTQILGGGIGSAFQINSIGASIIDQGISTLTINQNEISKGNLLVKGDIAPNTTVTIVVGGNTSENAIGIIQNTARVSQNGNTYKSKTVIAIQQIPKLELKKIGDNIEYEVGKPIKYTITIMNNTVNNARNVLLKDLISKVTVLNSNGEIVPAFKPGWKVSYTSDPLSTITGVIENGKDINVTMDIHTFDTITFTIDAIVIDNAIGTINNTVIASEFGDPYSSSFESLPKDSEITITKTPQLEKYIPGELLTYDITVSNIGLGYGDNIVVQDILSDILVTTPTGNINAFDISSARIKVKNISSGIVTTIKDEVKGIDLNDTLDMPPNSSITYEISALVAPNAIGSIKNIATAGGVTAENIISSENYKIAAKMTQEQTVYVPGKEVQFDLIVENIGLGYAYNIDVKEIITNSLTFGVSGNKLKSFNSWIISKSESQNLVISKANDLSNTDVDEVVNIPPKGIVTYKVTAIVNPELSGDIIVESDVLDSLNKEEFKNSVTFIPPEAILSLSKTSDKDSYGDEDEFVIYTLSIENKGIGNVSGIEVSDLISSLKGKNGNPLFTDWTVTVKENGTIANESILVKDNQDINNSLNLRSDGQNKIVYTITGKINKGIDDTITNIFTAKNPLTGKIDTASVTNYIKKIPDNEGELKVIKRALKKDIKIGEAVEYEVIVENNNESRFINVVLKDLIPPGFKYVKGTTELVESGSDGILNTSDDLASISEPVLGNGLNFPSITMEPFTKFRVRYLLKPSIGVTFGKYKNQAYMTLNGNKISNTATATVSIIGDSLLDTASIIGKVFFDENGDGYQNEGEKGIPGVRLITPTGVIAITDRFGRYHVPDEWVYSKMGENYEIKLDTTTLPENVEILSENPQVKRVTPQGLTKFNFSIKGVDGKK</sequence>
<feature type="domain" description="DUF11" evidence="1">
    <location>
        <begin position="159"/>
        <end position="276"/>
    </location>
</feature>
<dbReference type="Pfam" id="PF01345">
    <property type="entry name" value="DUF11"/>
    <property type="match status" value="3"/>
</dbReference>
<protein>
    <submittedName>
        <fullName evidence="2">Repeat protein</fullName>
    </submittedName>
</protein>
<dbReference type="PATRIC" id="fig|1319815.3.peg.2109"/>
<gene>
    <name evidence="2" type="ORF">HMPREF0202_02190</name>
</gene>
<dbReference type="PANTHER" id="PTHR34819">
    <property type="entry name" value="LARGE CYSTEINE-RICH PERIPLASMIC PROTEIN OMCB"/>
    <property type="match status" value="1"/>
</dbReference>
<dbReference type="InterPro" id="IPR001434">
    <property type="entry name" value="OmcB-like_DUF11"/>
</dbReference>
<accession>U7VAT5</accession>
<dbReference type="Proteomes" id="UP000017081">
    <property type="component" value="Unassembled WGS sequence"/>
</dbReference>